<dbReference type="GO" id="GO:0005886">
    <property type="term" value="C:plasma membrane"/>
    <property type="evidence" value="ECO:0007669"/>
    <property type="project" value="UniProtKB-SubCell"/>
</dbReference>
<dbReference type="AlphaFoldDB" id="A0AAW8APT2"/>
<evidence type="ECO:0000313" key="9">
    <source>
        <dbReference type="Proteomes" id="UP001244490"/>
    </source>
</evidence>
<evidence type="ECO:0000256" key="6">
    <source>
        <dbReference type="SAM" id="Phobius"/>
    </source>
</evidence>
<feature type="domain" description="EamA" evidence="7">
    <location>
        <begin position="17"/>
        <end position="88"/>
    </location>
</feature>
<organism evidence="8 9">
    <name type="scientific">Klebsiella pneumoniae</name>
    <dbReference type="NCBI Taxonomy" id="573"/>
    <lineage>
        <taxon>Bacteria</taxon>
        <taxon>Pseudomonadati</taxon>
        <taxon>Pseudomonadota</taxon>
        <taxon>Gammaproteobacteria</taxon>
        <taxon>Enterobacterales</taxon>
        <taxon>Enterobacteriaceae</taxon>
        <taxon>Klebsiella/Raoultella group</taxon>
        <taxon>Klebsiella</taxon>
        <taxon>Klebsiella pneumoniae complex</taxon>
    </lineage>
</organism>
<name>A0AAW8APT2_KLEPN</name>
<keyword evidence="5 6" id="KW-0472">Membrane</keyword>
<protein>
    <submittedName>
        <fullName evidence="8">EamA family transporter</fullName>
    </submittedName>
</protein>
<dbReference type="RefSeq" id="WP_305202389.1">
    <property type="nucleotide sequence ID" value="NZ_JAUUIA010000495.1"/>
</dbReference>
<proteinExistence type="predicted"/>
<feature type="non-terminal residue" evidence="8">
    <location>
        <position position="89"/>
    </location>
</feature>
<evidence type="ECO:0000256" key="2">
    <source>
        <dbReference type="ARBA" id="ARBA00022475"/>
    </source>
</evidence>
<evidence type="ECO:0000256" key="1">
    <source>
        <dbReference type="ARBA" id="ARBA00004651"/>
    </source>
</evidence>
<comment type="subcellular location">
    <subcellularLocation>
        <location evidence="1">Cell membrane</location>
        <topology evidence="1">Multi-pass membrane protein</topology>
    </subcellularLocation>
</comment>
<keyword evidence="2" id="KW-1003">Cell membrane</keyword>
<feature type="non-terminal residue" evidence="8">
    <location>
        <position position="1"/>
    </location>
</feature>
<gene>
    <name evidence="8" type="ORF">Q6294_30345</name>
</gene>
<dbReference type="Pfam" id="PF00892">
    <property type="entry name" value="EamA"/>
    <property type="match status" value="1"/>
</dbReference>
<evidence type="ECO:0000256" key="5">
    <source>
        <dbReference type="ARBA" id="ARBA00023136"/>
    </source>
</evidence>
<accession>A0AAW8APT2</accession>
<reference evidence="8" key="1">
    <citation type="submission" date="2023-07" db="EMBL/GenBank/DDBJ databases">
        <authorList>
            <person name="Peng Z."/>
        </authorList>
    </citation>
    <scope>NUCLEOTIDE SEQUENCE</scope>
    <source>
        <strain evidence="8">KP219</strain>
    </source>
</reference>
<keyword evidence="4 6" id="KW-1133">Transmembrane helix</keyword>
<feature type="transmembrane region" description="Helical" evidence="6">
    <location>
        <begin position="21"/>
        <end position="44"/>
    </location>
</feature>
<dbReference type="InterPro" id="IPR000620">
    <property type="entry name" value="EamA_dom"/>
</dbReference>
<dbReference type="EMBL" id="JAUUIA010000495">
    <property type="protein sequence ID" value="MDP0971244.1"/>
    <property type="molecule type" value="Genomic_DNA"/>
</dbReference>
<dbReference type="SUPFAM" id="SSF103481">
    <property type="entry name" value="Multidrug resistance efflux transporter EmrE"/>
    <property type="match status" value="1"/>
</dbReference>
<dbReference type="Gene3D" id="1.10.3730.20">
    <property type="match status" value="1"/>
</dbReference>
<keyword evidence="3 6" id="KW-0812">Transmembrane</keyword>
<comment type="caution">
    <text evidence="8">The sequence shown here is derived from an EMBL/GenBank/DDBJ whole genome shotgun (WGS) entry which is preliminary data.</text>
</comment>
<evidence type="ECO:0000256" key="4">
    <source>
        <dbReference type="ARBA" id="ARBA00022989"/>
    </source>
</evidence>
<evidence type="ECO:0000313" key="8">
    <source>
        <dbReference type="EMBL" id="MDP0971244.1"/>
    </source>
</evidence>
<dbReference type="InterPro" id="IPR037185">
    <property type="entry name" value="EmrE-like"/>
</dbReference>
<dbReference type="Proteomes" id="UP001244490">
    <property type="component" value="Unassembled WGS sequence"/>
</dbReference>
<evidence type="ECO:0000259" key="7">
    <source>
        <dbReference type="Pfam" id="PF00892"/>
    </source>
</evidence>
<sequence>VLLYRVWKGPLNIGLRDVNTLKTFGGGVVSLVAYGIVIWAVTLAPMGPVSALRETSVVFAALLGRLFLKESLTARRVSACSVIAFGAYC</sequence>
<evidence type="ECO:0000256" key="3">
    <source>
        <dbReference type="ARBA" id="ARBA00022692"/>
    </source>
</evidence>